<dbReference type="SUPFAM" id="SSF140383">
    <property type="entry name" value="BSD domain-like"/>
    <property type="match status" value="1"/>
</dbReference>
<keyword evidence="4" id="KW-1185">Reference proteome</keyword>
<dbReference type="AlphaFoldDB" id="A0ABD0KDY3"/>
<protein>
    <recommendedName>
        <fullName evidence="2">BSD domain-containing protein</fullName>
    </recommendedName>
</protein>
<proteinExistence type="predicted"/>
<feature type="compositionally biased region" description="Pro residues" evidence="1">
    <location>
        <begin position="414"/>
        <end position="430"/>
    </location>
</feature>
<accession>A0ABD0KDY3</accession>
<evidence type="ECO:0000313" key="3">
    <source>
        <dbReference type="EMBL" id="KAK7485326.1"/>
    </source>
</evidence>
<dbReference type="InterPro" id="IPR005607">
    <property type="entry name" value="BSD_dom"/>
</dbReference>
<dbReference type="PROSITE" id="PS50858">
    <property type="entry name" value="BSD"/>
    <property type="match status" value="1"/>
</dbReference>
<dbReference type="EMBL" id="JACVVK020000196">
    <property type="protein sequence ID" value="KAK7485326.1"/>
    <property type="molecule type" value="Genomic_DNA"/>
</dbReference>
<feature type="compositionally biased region" description="Low complexity" evidence="1">
    <location>
        <begin position="397"/>
        <end position="413"/>
    </location>
</feature>
<dbReference type="PANTHER" id="PTHR16019:SF5">
    <property type="entry name" value="BSD DOMAIN-CONTAINING PROTEIN 1"/>
    <property type="match status" value="1"/>
</dbReference>
<feature type="compositionally biased region" description="Acidic residues" evidence="1">
    <location>
        <begin position="197"/>
        <end position="212"/>
    </location>
</feature>
<feature type="compositionally biased region" description="Low complexity" evidence="1">
    <location>
        <begin position="313"/>
        <end position="324"/>
    </location>
</feature>
<gene>
    <name evidence="3" type="ORF">BaRGS_00023425</name>
</gene>
<dbReference type="InterPro" id="IPR051494">
    <property type="entry name" value="BSD_domain-containing"/>
</dbReference>
<dbReference type="InterPro" id="IPR035925">
    <property type="entry name" value="BSD_dom_sf"/>
</dbReference>
<dbReference type="PANTHER" id="PTHR16019">
    <property type="entry name" value="SYNAPSE-ASSOCIATED PROTEIN"/>
    <property type="match status" value="1"/>
</dbReference>
<evidence type="ECO:0000259" key="2">
    <source>
        <dbReference type="PROSITE" id="PS50858"/>
    </source>
</evidence>
<comment type="caution">
    <text evidence="3">The sequence shown here is derived from an EMBL/GenBank/DDBJ whole genome shotgun (WGS) entry which is preliminary data.</text>
</comment>
<feature type="non-terminal residue" evidence="3">
    <location>
        <position position="1"/>
    </location>
</feature>
<organism evidence="3 4">
    <name type="scientific">Batillaria attramentaria</name>
    <dbReference type="NCBI Taxonomy" id="370345"/>
    <lineage>
        <taxon>Eukaryota</taxon>
        <taxon>Metazoa</taxon>
        <taxon>Spiralia</taxon>
        <taxon>Lophotrochozoa</taxon>
        <taxon>Mollusca</taxon>
        <taxon>Gastropoda</taxon>
        <taxon>Caenogastropoda</taxon>
        <taxon>Sorbeoconcha</taxon>
        <taxon>Cerithioidea</taxon>
        <taxon>Batillariidae</taxon>
        <taxon>Batillaria</taxon>
    </lineage>
</organism>
<reference evidence="3 4" key="1">
    <citation type="journal article" date="2023" name="Sci. Data">
        <title>Genome assembly of the Korean intertidal mud-creeper Batillaria attramentaria.</title>
        <authorList>
            <person name="Patra A.K."/>
            <person name="Ho P.T."/>
            <person name="Jun S."/>
            <person name="Lee S.J."/>
            <person name="Kim Y."/>
            <person name="Won Y.J."/>
        </authorList>
    </citation>
    <scope>NUCLEOTIDE SEQUENCE [LARGE SCALE GENOMIC DNA]</scope>
    <source>
        <strain evidence="3">Wonlab-2016</strain>
    </source>
</reference>
<evidence type="ECO:0000256" key="1">
    <source>
        <dbReference type="SAM" id="MobiDB-lite"/>
    </source>
</evidence>
<feature type="compositionally biased region" description="Low complexity" evidence="1">
    <location>
        <begin position="246"/>
        <end position="259"/>
    </location>
</feature>
<feature type="compositionally biased region" description="Polar residues" evidence="1">
    <location>
        <begin position="349"/>
        <end position="360"/>
    </location>
</feature>
<sequence>TAKEKSTAALDMVRKDLAEFGCTMQKDTGHAVEVTSATLKDSLKAENTSAAKEKVTRGLNAFLEGVSRALTVPPDDDDQIPITSSTAEEMFDRAKARLHAVQVDPGTYMNEPSGSPDAYKKWCEEEFNMEAVKGEISDLLVSKVEVRGLYTKMVPNQVSHVDFWRRYFYKLHQIKLDQARKEALMKRAEKSKSDDSLAWEDDWSGEEEDDGSDWERLPRPGQDAGASPRKSGQQQVTAASTVPKKPTAASTPATPPASSHPGAVSASLPQDSAERAESKQITAAPTSPAGGDSVQGVGAGSVEQRLIAPVEESSGPTASASSPAVVEKAQEGRGGGEKSALESKPSAASGDTTERSPLQESNEKVLAADTMGPPPTTMDSVGADGNAGGDSTVTNISASGSVAEASGGPQLEPESPPVPVAPASGLPPTPAIAVPTVSSPQPLGAGPVASPVPKALAVDVSGHDEEEHVLKTVDKGDIVVVGSDHGSPLSAASDLKAEELAKKLGENINLEDDWESWE</sequence>
<dbReference type="Pfam" id="PF03909">
    <property type="entry name" value="BSD"/>
    <property type="match status" value="1"/>
</dbReference>
<feature type="compositionally biased region" description="Polar residues" evidence="1">
    <location>
        <begin position="230"/>
        <end position="240"/>
    </location>
</feature>
<dbReference type="Proteomes" id="UP001519460">
    <property type="component" value="Unassembled WGS sequence"/>
</dbReference>
<feature type="domain" description="BSD" evidence="2">
    <location>
        <begin position="123"/>
        <end position="175"/>
    </location>
</feature>
<evidence type="ECO:0000313" key="4">
    <source>
        <dbReference type="Proteomes" id="UP001519460"/>
    </source>
</evidence>
<dbReference type="SMART" id="SM00751">
    <property type="entry name" value="BSD"/>
    <property type="match status" value="1"/>
</dbReference>
<name>A0ABD0KDY3_9CAEN</name>
<dbReference type="Gene3D" id="1.10.3970.10">
    <property type="entry name" value="BSD domain"/>
    <property type="match status" value="1"/>
</dbReference>
<feature type="compositionally biased region" description="Basic and acidic residues" evidence="1">
    <location>
        <begin position="328"/>
        <end position="341"/>
    </location>
</feature>
<feature type="region of interest" description="Disordered" evidence="1">
    <location>
        <begin position="187"/>
        <end position="448"/>
    </location>
</feature>